<protein>
    <submittedName>
        <fullName evidence="2">Ig-like domain-containing protein</fullName>
    </submittedName>
</protein>
<dbReference type="InterPro" id="IPR003343">
    <property type="entry name" value="Big_2"/>
</dbReference>
<evidence type="ECO:0000259" key="1">
    <source>
        <dbReference type="SMART" id="SM00635"/>
    </source>
</evidence>
<reference evidence="2" key="1">
    <citation type="submission" date="2023-03" db="EMBL/GenBank/DDBJ databases">
        <authorList>
            <person name="Shen W."/>
            <person name="Cai J."/>
        </authorList>
    </citation>
    <scope>NUCLEOTIDE SEQUENCE</scope>
    <source>
        <strain evidence="2">B226-2</strain>
    </source>
</reference>
<gene>
    <name evidence="2" type="ORF">P7H43_01610</name>
</gene>
<dbReference type="Proteomes" id="UP001256711">
    <property type="component" value="Unassembled WGS sequence"/>
</dbReference>
<dbReference type="SUPFAM" id="SSF49373">
    <property type="entry name" value="Invasin/intimin cell-adhesion fragments"/>
    <property type="match status" value="1"/>
</dbReference>
<dbReference type="AlphaFoldDB" id="A0AAW8TTE5"/>
<dbReference type="SMART" id="SM00635">
    <property type="entry name" value="BID_2"/>
    <property type="match status" value="1"/>
</dbReference>
<proteinExistence type="predicted"/>
<sequence>MTGVSLSKATTSLAVGASETLTATVAPENATNKNISYTSSDSAIATVTPKLGKITAVAAGEATITVTTEDGAFTADCVVTVTAE</sequence>
<dbReference type="EMBL" id="JARQBJ010000001">
    <property type="protein sequence ID" value="MDT2809188.1"/>
    <property type="molecule type" value="Genomic_DNA"/>
</dbReference>
<dbReference type="RefSeq" id="WP_311834911.1">
    <property type="nucleotide sequence ID" value="NZ_JARQBJ010000001.1"/>
</dbReference>
<dbReference type="InterPro" id="IPR008964">
    <property type="entry name" value="Invasin/intimin_cell_adhesion"/>
</dbReference>
<dbReference type="Pfam" id="PF02368">
    <property type="entry name" value="Big_2"/>
    <property type="match status" value="1"/>
</dbReference>
<comment type="caution">
    <text evidence="2">The sequence shown here is derived from an EMBL/GenBank/DDBJ whole genome shotgun (WGS) entry which is preliminary data.</text>
</comment>
<feature type="domain" description="BIG2" evidence="1">
    <location>
        <begin position="2"/>
        <end position="78"/>
    </location>
</feature>
<evidence type="ECO:0000313" key="3">
    <source>
        <dbReference type="Proteomes" id="UP001256711"/>
    </source>
</evidence>
<dbReference type="Gene3D" id="2.60.40.1080">
    <property type="match status" value="1"/>
</dbReference>
<evidence type="ECO:0000313" key="2">
    <source>
        <dbReference type="EMBL" id="MDT2809188.1"/>
    </source>
</evidence>
<name>A0AAW8TTE5_9ENTE</name>
<organism evidence="2 3">
    <name type="scientific">Enterococcus asini</name>
    <dbReference type="NCBI Taxonomy" id="57732"/>
    <lineage>
        <taxon>Bacteria</taxon>
        <taxon>Bacillati</taxon>
        <taxon>Bacillota</taxon>
        <taxon>Bacilli</taxon>
        <taxon>Lactobacillales</taxon>
        <taxon>Enterococcaceae</taxon>
        <taxon>Enterococcus</taxon>
    </lineage>
</organism>
<accession>A0AAW8TTE5</accession>